<dbReference type="AlphaFoldDB" id="A0A438AD69"/>
<gene>
    <name evidence="6" type="ORF">EKE94_17835</name>
</gene>
<keyword evidence="7" id="KW-1185">Reference proteome</keyword>
<feature type="domain" description="HTH lysR-type" evidence="5">
    <location>
        <begin position="7"/>
        <end position="65"/>
    </location>
</feature>
<protein>
    <submittedName>
        <fullName evidence="6">LysR family transcriptional regulator</fullName>
    </submittedName>
</protein>
<dbReference type="EMBL" id="RQXX01000010">
    <property type="protein sequence ID" value="RVV96615.1"/>
    <property type="molecule type" value="Genomic_DNA"/>
</dbReference>
<dbReference type="InterPro" id="IPR036390">
    <property type="entry name" value="WH_DNA-bd_sf"/>
</dbReference>
<evidence type="ECO:0000256" key="2">
    <source>
        <dbReference type="ARBA" id="ARBA00023015"/>
    </source>
</evidence>
<dbReference type="InterPro" id="IPR036388">
    <property type="entry name" value="WH-like_DNA-bd_sf"/>
</dbReference>
<dbReference type="GO" id="GO:0032993">
    <property type="term" value="C:protein-DNA complex"/>
    <property type="evidence" value="ECO:0007669"/>
    <property type="project" value="TreeGrafter"/>
</dbReference>
<dbReference type="Gene3D" id="3.40.190.10">
    <property type="entry name" value="Periplasmic binding protein-like II"/>
    <property type="match status" value="2"/>
</dbReference>
<evidence type="ECO:0000313" key="6">
    <source>
        <dbReference type="EMBL" id="RVV96615.1"/>
    </source>
</evidence>
<dbReference type="OrthoDB" id="8679465at2"/>
<comment type="caution">
    <text evidence="6">The sequence shown here is derived from an EMBL/GenBank/DDBJ whole genome shotgun (WGS) entry which is preliminary data.</text>
</comment>
<dbReference type="Gene3D" id="1.10.10.10">
    <property type="entry name" value="Winged helix-like DNA-binding domain superfamily/Winged helix DNA-binding domain"/>
    <property type="match status" value="1"/>
</dbReference>
<evidence type="ECO:0000256" key="1">
    <source>
        <dbReference type="ARBA" id="ARBA00009437"/>
    </source>
</evidence>
<organism evidence="6 7">
    <name type="scientific">Mesobaculum littorinae</name>
    <dbReference type="NCBI Taxonomy" id="2486419"/>
    <lineage>
        <taxon>Bacteria</taxon>
        <taxon>Pseudomonadati</taxon>
        <taxon>Pseudomonadota</taxon>
        <taxon>Alphaproteobacteria</taxon>
        <taxon>Rhodobacterales</taxon>
        <taxon>Roseobacteraceae</taxon>
        <taxon>Mesobaculum</taxon>
    </lineage>
</organism>
<evidence type="ECO:0000256" key="3">
    <source>
        <dbReference type="ARBA" id="ARBA00023125"/>
    </source>
</evidence>
<comment type="similarity">
    <text evidence="1">Belongs to the LysR transcriptional regulatory family.</text>
</comment>
<keyword evidence="4" id="KW-0804">Transcription</keyword>
<name>A0A438AD69_9RHOB</name>
<evidence type="ECO:0000256" key="4">
    <source>
        <dbReference type="ARBA" id="ARBA00023163"/>
    </source>
</evidence>
<keyword evidence="3" id="KW-0238">DNA-binding</keyword>
<dbReference type="GO" id="GO:0003700">
    <property type="term" value="F:DNA-binding transcription factor activity"/>
    <property type="evidence" value="ECO:0007669"/>
    <property type="project" value="InterPro"/>
</dbReference>
<dbReference type="GO" id="GO:0003677">
    <property type="term" value="F:DNA binding"/>
    <property type="evidence" value="ECO:0007669"/>
    <property type="project" value="UniProtKB-KW"/>
</dbReference>
<dbReference type="FunFam" id="1.10.10.10:FF:000001">
    <property type="entry name" value="LysR family transcriptional regulator"/>
    <property type="match status" value="1"/>
</dbReference>
<dbReference type="Proteomes" id="UP000285908">
    <property type="component" value="Unassembled WGS sequence"/>
</dbReference>
<dbReference type="Pfam" id="PF00126">
    <property type="entry name" value="HTH_1"/>
    <property type="match status" value="1"/>
</dbReference>
<dbReference type="SUPFAM" id="SSF53850">
    <property type="entry name" value="Periplasmic binding protein-like II"/>
    <property type="match status" value="1"/>
</dbReference>
<keyword evidence="2" id="KW-0805">Transcription regulation</keyword>
<accession>A0A438AD69</accession>
<dbReference type="InterPro" id="IPR000847">
    <property type="entry name" value="LysR_HTH_N"/>
</dbReference>
<reference evidence="6 7" key="1">
    <citation type="submission" date="2018-11" db="EMBL/GenBank/DDBJ databases">
        <title>Mesobaculum littorinae gen. nov., sp. nov., isolated from Littorina scabra that represents a novel genus of the order Rhodobacteraceae.</title>
        <authorList>
            <person name="Li F."/>
        </authorList>
    </citation>
    <scope>NUCLEOTIDE SEQUENCE [LARGE SCALE GENOMIC DNA]</scope>
    <source>
        <strain evidence="6 7">M0103</strain>
    </source>
</reference>
<dbReference type="PANTHER" id="PTHR30346">
    <property type="entry name" value="TRANSCRIPTIONAL DUAL REGULATOR HCAR-RELATED"/>
    <property type="match status" value="1"/>
</dbReference>
<dbReference type="SUPFAM" id="SSF46785">
    <property type="entry name" value="Winged helix' DNA-binding domain"/>
    <property type="match status" value="1"/>
</dbReference>
<dbReference type="PRINTS" id="PR00039">
    <property type="entry name" value="HTHLYSR"/>
</dbReference>
<proteinExistence type="inferred from homology"/>
<evidence type="ECO:0000259" key="5">
    <source>
        <dbReference type="PROSITE" id="PS50931"/>
    </source>
</evidence>
<dbReference type="CDD" id="cd08412">
    <property type="entry name" value="PBP2_PAO1_like"/>
    <property type="match status" value="1"/>
</dbReference>
<dbReference type="InterPro" id="IPR005119">
    <property type="entry name" value="LysR_subst-bd"/>
</dbReference>
<evidence type="ECO:0000313" key="7">
    <source>
        <dbReference type="Proteomes" id="UP000285908"/>
    </source>
</evidence>
<sequence length="311" mass="33403">MPVSSGFTLRQLSYLVAVGELGSVARAAERVHVSAPSVSAAITQIEARFGVPLFVRRHAHGLTPTPAGRQVLVQARAVLEEARRLDALAEKIAGQVRGPLDVGCLSTFAQIVLPRVRRSFVAQFPEVAVRQSERDQQALIAALRAAEIDVALTYDLEVPPDLAFEPLHDLPPYALLPAGHALVGRARVSPAELAPHPMVLLDLPHSGPYFLSIFAEAGISPQIAERTHDMEVMKSLVANGFGYSIANIRPTSDRAADGRRLVFVPLDGPARPMRMGLMRPRAAHVGATLRAFIDHCRAHLPPDGAGPPSLS</sequence>
<dbReference type="Pfam" id="PF03466">
    <property type="entry name" value="LysR_substrate"/>
    <property type="match status" value="1"/>
</dbReference>
<dbReference type="PANTHER" id="PTHR30346:SF0">
    <property type="entry name" value="HCA OPERON TRANSCRIPTIONAL ACTIVATOR HCAR"/>
    <property type="match status" value="1"/>
</dbReference>
<dbReference type="PROSITE" id="PS50931">
    <property type="entry name" value="HTH_LYSR"/>
    <property type="match status" value="1"/>
</dbReference>